<feature type="domain" description="MULE transposase" evidence="1">
    <location>
        <begin position="139"/>
        <end position="232"/>
    </location>
</feature>
<gene>
    <name evidence="2" type="ORF">AGLY_014436</name>
</gene>
<dbReference type="Pfam" id="PF10551">
    <property type="entry name" value="MULE"/>
    <property type="match status" value="1"/>
</dbReference>
<accession>A0A6G0T3V2</accession>
<evidence type="ECO:0000313" key="3">
    <source>
        <dbReference type="Proteomes" id="UP000475862"/>
    </source>
</evidence>
<dbReference type="OrthoDB" id="10031901at2759"/>
<dbReference type="EMBL" id="VYZN01000063">
    <property type="protein sequence ID" value="KAE9525192.1"/>
    <property type="molecule type" value="Genomic_DNA"/>
</dbReference>
<evidence type="ECO:0000313" key="2">
    <source>
        <dbReference type="EMBL" id="KAE9525192.1"/>
    </source>
</evidence>
<organism evidence="2 3">
    <name type="scientific">Aphis glycines</name>
    <name type="common">Soybean aphid</name>
    <dbReference type="NCBI Taxonomy" id="307491"/>
    <lineage>
        <taxon>Eukaryota</taxon>
        <taxon>Metazoa</taxon>
        <taxon>Ecdysozoa</taxon>
        <taxon>Arthropoda</taxon>
        <taxon>Hexapoda</taxon>
        <taxon>Insecta</taxon>
        <taxon>Pterygota</taxon>
        <taxon>Neoptera</taxon>
        <taxon>Paraneoptera</taxon>
        <taxon>Hemiptera</taxon>
        <taxon>Sternorrhyncha</taxon>
        <taxon>Aphidomorpha</taxon>
        <taxon>Aphidoidea</taxon>
        <taxon>Aphididae</taxon>
        <taxon>Aphidini</taxon>
        <taxon>Aphis</taxon>
        <taxon>Aphis</taxon>
    </lineage>
</organism>
<evidence type="ECO:0000259" key="1">
    <source>
        <dbReference type="Pfam" id="PF10551"/>
    </source>
</evidence>
<dbReference type="Proteomes" id="UP000475862">
    <property type="component" value="Unassembled WGS sequence"/>
</dbReference>
<dbReference type="InterPro" id="IPR018289">
    <property type="entry name" value="MULE_transposase_dom"/>
</dbReference>
<dbReference type="AlphaFoldDB" id="A0A6G0T3V2"/>
<reference evidence="2 3" key="1">
    <citation type="submission" date="2019-08" db="EMBL/GenBank/DDBJ databases">
        <title>The genome of the soybean aphid Biotype 1, its phylome, world population structure and adaptation to the North American continent.</title>
        <authorList>
            <person name="Giordano R."/>
            <person name="Donthu R.K."/>
            <person name="Hernandez A.G."/>
            <person name="Wright C.L."/>
            <person name="Zimin A.V."/>
        </authorList>
    </citation>
    <scope>NUCLEOTIDE SEQUENCE [LARGE SCALE GENOMIC DNA]</scope>
    <source>
        <tissue evidence="2">Whole aphids</tissue>
    </source>
</reference>
<proteinExistence type="predicted"/>
<sequence length="368" mass="42577">MIKLTGSEFEETVKIEFWENHCGYEKEIGQIALDKETKLIIAAKLKEGVTFEHIIDWFRDAEVTDDTHRRSLLLEQKDLHNTSTISTLSMLLNGIKIMQLDENDWVGEEEILNKHHFALILITKFQQETLQKFGCDKIYADGTHGTNAYDIQLYSVITVDEFGSGCSVTFCLSIRSNELILKLFFENIKLNVGGIDCKVFMTDDAPAFYNAWVVTMEPVEHRLLCTWHVDKNWRQNLSKISGGSEKKSLILLQTTSDEEFKNNLQNFIIDLKQDKATSTFGAYFKKYYSKQPDLKRVKHFVKTINALMKYSKDTLYKHLIKLSKKNIPTEKVQRVRQSHNSSKSIKLEQIRIVEDTKVYIIKSLSNPS</sequence>
<keyword evidence="3" id="KW-1185">Reference proteome</keyword>
<comment type="caution">
    <text evidence="2">The sequence shown here is derived from an EMBL/GenBank/DDBJ whole genome shotgun (WGS) entry which is preliminary data.</text>
</comment>
<name>A0A6G0T3V2_APHGL</name>
<protein>
    <recommendedName>
        <fullName evidence="1">MULE transposase domain-containing protein</fullName>
    </recommendedName>
</protein>